<evidence type="ECO:0000313" key="8">
    <source>
        <dbReference type="Proteomes" id="UP000092952"/>
    </source>
</evidence>
<keyword evidence="2" id="KW-0436">Ligase</keyword>
<dbReference type="PROSITE" id="PS00455">
    <property type="entry name" value="AMP_BINDING"/>
    <property type="match status" value="1"/>
</dbReference>
<dbReference type="Pfam" id="PF13193">
    <property type="entry name" value="AMP-binding_C"/>
    <property type="match status" value="1"/>
</dbReference>
<sequence length="645" mass="69822">MTETTRPLWQPDARRVANANLTAFIDRYLPGADYARLYAWSVAEPAAFWAAVWAFCGIVHHAPAQAVLEHADRMPGAVWFRGATLNFAENLLRYRDDRPALVFRGETGARRELSYAQLAAQVGAMTAALRAFGVQPGDRVAGYLPNIPEAIIAMLAAASLGAIWSSCSPDFGARAVLDRFGQIAPKVVFVCDGYHYNGRPQDRGAAVAQILAGLPSAEQVVAVSCGGGRVSQAPVPLHDWDELLAKNAGTEPAFTPLPFDHPLYVLYSSGTTGVPKGIVHGAGGTLLQHRKEHTLHTDLTRDDRLIYFTTTGWMMWNWLASALATGCTLILYDGAPFVRPAELFDIAAQERVSVFGTSAKYLAAAEKAGLKPAQSHDLSALRTLLSTGSPLAPEGFDYVYRDIKADVLLASISGGTDICGCFIAGNPIGPVYRGELQTRALGMAVRVFDEAGHELLGEKGELVCVKPFPSMPVGFWNDPDGSRYRAAYFEKFPGVWCHGDYVELNARGGMIVHGRSDAVLNPGGVRIGTAELYREVERFAEIQEAVAVGHQIDDDVEVVLFVRLVEGLTLDDVLRQRLRAAIRADVSPRHVPAHILQVADIPRTISGKIAELAVREAIHGRPVRNLDALANPQAIALFQGLFDAS</sequence>
<dbReference type="STRING" id="1810504.PG2T_01180"/>
<dbReference type="NCBIfam" id="NF002937">
    <property type="entry name" value="PRK03584.1"/>
    <property type="match status" value="1"/>
</dbReference>
<evidence type="ECO:0000256" key="3">
    <source>
        <dbReference type="ARBA" id="ARBA00022741"/>
    </source>
</evidence>
<dbReference type="PANTHER" id="PTHR42921">
    <property type="entry name" value="ACETOACETYL-COA SYNTHETASE"/>
    <property type="match status" value="1"/>
</dbReference>
<accession>A0A1B1YQA1</accession>
<dbReference type="Gene3D" id="3.40.50.12780">
    <property type="entry name" value="N-terminal domain of ligase-like"/>
    <property type="match status" value="1"/>
</dbReference>
<dbReference type="KEGG" id="gbi:PG2T_01180"/>
<dbReference type="InterPro" id="IPR045851">
    <property type="entry name" value="AMP-bd_C_sf"/>
</dbReference>
<dbReference type="NCBIfam" id="TIGR01217">
    <property type="entry name" value="ac_ac_CoA_syn"/>
    <property type="match status" value="1"/>
</dbReference>
<organism evidence="7 8">
    <name type="scientific">Immundisolibacter cernigliae</name>
    <dbReference type="NCBI Taxonomy" id="1810504"/>
    <lineage>
        <taxon>Bacteria</taxon>
        <taxon>Pseudomonadati</taxon>
        <taxon>Pseudomonadota</taxon>
        <taxon>Gammaproteobacteria</taxon>
        <taxon>Immundisolibacterales</taxon>
        <taxon>Immundisolibacteraceae</taxon>
        <taxon>Immundisolibacter</taxon>
    </lineage>
</organism>
<evidence type="ECO:0000256" key="1">
    <source>
        <dbReference type="ARBA" id="ARBA00006432"/>
    </source>
</evidence>
<dbReference type="InterPro" id="IPR000873">
    <property type="entry name" value="AMP-dep_synth/lig_dom"/>
</dbReference>
<dbReference type="CDD" id="cd05943">
    <property type="entry name" value="AACS"/>
    <property type="match status" value="1"/>
</dbReference>
<gene>
    <name evidence="7" type="ORF">PG2T_01180</name>
</gene>
<dbReference type="Proteomes" id="UP000092952">
    <property type="component" value="Chromosome"/>
</dbReference>
<dbReference type="AlphaFoldDB" id="A0A1B1YQA1"/>
<comment type="similarity">
    <text evidence="1">Belongs to the ATP-dependent AMP-binding enzyme family.</text>
</comment>
<dbReference type="InterPro" id="IPR042099">
    <property type="entry name" value="ANL_N_sf"/>
</dbReference>
<name>A0A1B1YQA1_9GAMM</name>
<dbReference type="OrthoDB" id="9803968at2"/>
<feature type="domain" description="AMP-dependent synthetase/ligase" evidence="5">
    <location>
        <begin position="90"/>
        <end position="465"/>
    </location>
</feature>
<protein>
    <submittedName>
        <fullName evidence="7">Acetoacetyl-CoA synthetase</fullName>
    </submittedName>
</protein>
<evidence type="ECO:0000259" key="5">
    <source>
        <dbReference type="Pfam" id="PF00501"/>
    </source>
</evidence>
<dbReference type="InterPro" id="IPR025110">
    <property type="entry name" value="AMP-bd_C"/>
</dbReference>
<evidence type="ECO:0000313" key="7">
    <source>
        <dbReference type="EMBL" id="ANX02939.1"/>
    </source>
</evidence>
<dbReference type="InterPro" id="IPR020845">
    <property type="entry name" value="AMP-binding_CS"/>
</dbReference>
<keyword evidence="3" id="KW-0547">Nucleotide-binding</keyword>
<dbReference type="Pfam" id="PF00501">
    <property type="entry name" value="AMP-binding"/>
    <property type="match status" value="1"/>
</dbReference>
<feature type="domain" description="AMP-binding enzyme C-terminal" evidence="6">
    <location>
        <begin position="541"/>
        <end position="608"/>
    </location>
</feature>
<dbReference type="InterPro" id="IPR005914">
    <property type="entry name" value="Acac_CoA_synth"/>
</dbReference>
<reference evidence="8" key="1">
    <citation type="submission" date="2016-03" db="EMBL/GenBank/DDBJ databases">
        <title>Complete genome sequence of Solimmundus cernigliae, representing a novel lineage of polycyclic aromatic hydrocarbon degraders within the Gammaproteobacteria.</title>
        <authorList>
            <person name="Singleton D.R."/>
            <person name="Dickey A.N."/>
            <person name="Scholl E.H."/>
            <person name="Wright F.A."/>
            <person name="Aitken M.D."/>
        </authorList>
    </citation>
    <scope>NUCLEOTIDE SEQUENCE [LARGE SCALE GENOMIC DNA]</scope>
    <source>
        <strain evidence="8">TR3.2</strain>
    </source>
</reference>
<dbReference type="PANTHER" id="PTHR42921:SF1">
    <property type="entry name" value="ACETOACETYL-COA SYNTHETASE"/>
    <property type="match status" value="1"/>
</dbReference>
<proteinExistence type="inferred from homology"/>
<dbReference type="GO" id="GO:0006629">
    <property type="term" value="P:lipid metabolic process"/>
    <property type="evidence" value="ECO:0007669"/>
    <property type="project" value="InterPro"/>
</dbReference>
<keyword evidence="4" id="KW-0067">ATP-binding</keyword>
<dbReference type="RefSeq" id="WP_068802452.1">
    <property type="nucleotide sequence ID" value="NZ_CP014671.1"/>
</dbReference>
<dbReference type="Gene3D" id="3.30.300.30">
    <property type="match status" value="1"/>
</dbReference>
<evidence type="ECO:0000259" key="6">
    <source>
        <dbReference type="Pfam" id="PF13193"/>
    </source>
</evidence>
<dbReference type="EMBL" id="CP014671">
    <property type="protein sequence ID" value="ANX02939.1"/>
    <property type="molecule type" value="Genomic_DNA"/>
</dbReference>
<dbReference type="SUPFAM" id="SSF56801">
    <property type="entry name" value="Acetyl-CoA synthetase-like"/>
    <property type="match status" value="1"/>
</dbReference>
<dbReference type="GO" id="GO:0030729">
    <property type="term" value="F:acetoacetate-CoA ligase activity"/>
    <property type="evidence" value="ECO:0007669"/>
    <property type="project" value="InterPro"/>
</dbReference>
<evidence type="ECO:0000256" key="2">
    <source>
        <dbReference type="ARBA" id="ARBA00022598"/>
    </source>
</evidence>
<dbReference type="InParanoid" id="A0A1B1YQA1"/>
<evidence type="ECO:0000256" key="4">
    <source>
        <dbReference type="ARBA" id="ARBA00022840"/>
    </source>
</evidence>
<keyword evidence="8" id="KW-1185">Reference proteome</keyword>
<dbReference type="GO" id="GO:0005524">
    <property type="term" value="F:ATP binding"/>
    <property type="evidence" value="ECO:0007669"/>
    <property type="project" value="UniProtKB-KW"/>
</dbReference>